<dbReference type="OrthoDB" id="193931at2759"/>
<evidence type="ECO:0000256" key="10">
    <source>
        <dbReference type="ARBA" id="ARBA00047899"/>
    </source>
</evidence>
<gene>
    <name evidence="12" type="ORF">Lalb_Chr03g0037611</name>
</gene>
<evidence type="ECO:0000256" key="1">
    <source>
        <dbReference type="ARBA" id="ARBA00001936"/>
    </source>
</evidence>
<keyword evidence="7" id="KW-0418">Kinase</keyword>
<evidence type="ECO:0000256" key="9">
    <source>
        <dbReference type="ARBA" id="ARBA00023211"/>
    </source>
</evidence>
<keyword evidence="5" id="KW-0808">Transferase</keyword>
<evidence type="ECO:0000256" key="8">
    <source>
        <dbReference type="ARBA" id="ARBA00022840"/>
    </source>
</evidence>
<reference evidence="13" key="1">
    <citation type="journal article" date="2020" name="Nat. Commun.">
        <title>Genome sequence of the cluster root forming white lupin.</title>
        <authorList>
            <person name="Hufnagel B."/>
            <person name="Marques A."/>
            <person name="Soriano A."/>
            <person name="Marques L."/>
            <person name="Divol F."/>
            <person name="Doumas P."/>
            <person name="Sallet E."/>
            <person name="Mancinotti D."/>
            <person name="Carrere S."/>
            <person name="Marande W."/>
            <person name="Arribat S."/>
            <person name="Keller J."/>
            <person name="Huneau C."/>
            <person name="Blein T."/>
            <person name="Aime D."/>
            <person name="Laguerre M."/>
            <person name="Taylor J."/>
            <person name="Schubert V."/>
            <person name="Nelson M."/>
            <person name="Geu-Flores F."/>
            <person name="Crespi M."/>
            <person name="Gallardo-Guerrero K."/>
            <person name="Delaux P.-M."/>
            <person name="Salse J."/>
            <person name="Berges H."/>
            <person name="Guyot R."/>
            <person name="Gouzy J."/>
            <person name="Peret B."/>
        </authorList>
    </citation>
    <scope>NUCLEOTIDE SEQUENCE [LARGE SCALE GENOMIC DNA]</scope>
    <source>
        <strain evidence="13">cv. Amiga</strain>
    </source>
</reference>
<dbReference type="InterPro" id="IPR018451">
    <property type="entry name" value="NAF/FISL_domain"/>
</dbReference>
<accession>A0A6A5PGL0</accession>
<comment type="catalytic activity">
    <reaction evidence="11">
        <text>L-seryl-[protein] + ATP = O-phospho-L-seryl-[protein] + ADP + H(+)</text>
        <dbReference type="Rhea" id="RHEA:17989"/>
        <dbReference type="Rhea" id="RHEA-COMP:9863"/>
        <dbReference type="Rhea" id="RHEA-COMP:11604"/>
        <dbReference type="ChEBI" id="CHEBI:15378"/>
        <dbReference type="ChEBI" id="CHEBI:29999"/>
        <dbReference type="ChEBI" id="CHEBI:30616"/>
        <dbReference type="ChEBI" id="CHEBI:83421"/>
        <dbReference type="ChEBI" id="CHEBI:456216"/>
        <dbReference type="EC" id="2.7.11.1"/>
    </reaction>
</comment>
<dbReference type="EMBL" id="WOCE01000003">
    <property type="protein sequence ID" value="KAE9617651.1"/>
    <property type="molecule type" value="Genomic_DNA"/>
</dbReference>
<evidence type="ECO:0000256" key="11">
    <source>
        <dbReference type="ARBA" id="ARBA00048679"/>
    </source>
</evidence>
<proteinExistence type="inferred from homology"/>
<dbReference type="PANTHER" id="PTHR43895:SF33">
    <property type="entry name" value="PROTEIN KINASE DOMAIN-CONTAINING PROTEIN"/>
    <property type="match status" value="1"/>
</dbReference>
<evidence type="ECO:0000256" key="4">
    <source>
        <dbReference type="ARBA" id="ARBA00022527"/>
    </source>
</evidence>
<dbReference type="GO" id="GO:0005524">
    <property type="term" value="F:ATP binding"/>
    <property type="evidence" value="ECO:0007669"/>
    <property type="project" value="UniProtKB-UniRule"/>
</dbReference>
<dbReference type="PROSITE" id="PS00108">
    <property type="entry name" value="PROTEIN_KINASE_ST"/>
    <property type="match status" value="1"/>
</dbReference>
<dbReference type="FunFam" id="1.10.510.10:FF:000653">
    <property type="entry name" value="Non-specific serine/threonine protein kinase"/>
    <property type="match status" value="1"/>
</dbReference>
<keyword evidence="13" id="KW-1185">Reference proteome</keyword>
<dbReference type="InterPro" id="IPR008271">
    <property type="entry name" value="Ser/Thr_kinase_AS"/>
</dbReference>
<sequence length="447" mass="50237">MDSPQPPPSPPLSAAATILGKYQISRFLGRGSFAKVYQARSLIDGTTVAAKIIDKSKTVNGAMEPQIVREIDAMRRLQHHPNILRINEVMATKTKIYLIVEFAEGGELFSKIAHHGKMPELLARRYFQQLVLALCYCHHHGVAHRDLKPQNLLLDADGNLKVSDFGLSALPEQLNDGLLHTTCGTPAYTAPEILARRLYDGAKADAWSCGLILFVLLVGHLPFDETNILAMCKKIKNRDYVFPTWISKSARHIIFRLLDPNPKTRMKLDSLFENSWFKKSLKLQPKNMFGLSFNYEPISGLSLGSSKNAFDIISMSSGLDLRGLFETTSNEKREKSFFSNNKMEEVEAKVKEVGEVLGFKVELGKSGIILLEKGKVGLVFEVFEIVAKLLLVVVKMMNGGMKFEEPHLEDLKIGLHDIVLCWHTNEDHKYTFCESMVSQPNYKMTPN</sequence>
<dbReference type="PROSITE" id="PS50816">
    <property type="entry name" value="NAF"/>
    <property type="match status" value="1"/>
</dbReference>
<organism evidence="12 13">
    <name type="scientific">Lupinus albus</name>
    <name type="common">White lupine</name>
    <name type="synonym">Lupinus termis</name>
    <dbReference type="NCBI Taxonomy" id="3870"/>
    <lineage>
        <taxon>Eukaryota</taxon>
        <taxon>Viridiplantae</taxon>
        <taxon>Streptophyta</taxon>
        <taxon>Embryophyta</taxon>
        <taxon>Tracheophyta</taxon>
        <taxon>Spermatophyta</taxon>
        <taxon>Magnoliopsida</taxon>
        <taxon>eudicotyledons</taxon>
        <taxon>Gunneridae</taxon>
        <taxon>Pentapetalae</taxon>
        <taxon>rosids</taxon>
        <taxon>fabids</taxon>
        <taxon>Fabales</taxon>
        <taxon>Fabaceae</taxon>
        <taxon>Papilionoideae</taxon>
        <taxon>50 kb inversion clade</taxon>
        <taxon>genistoids sensu lato</taxon>
        <taxon>core genistoids</taxon>
        <taxon>Genisteae</taxon>
        <taxon>Lupinus</taxon>
    </lineage>
</organism>
<dbReference type="InterPro" id="IPR017441">
    <property type="entry name" value="Protein_kinase_ATP_BS"/>
</dbReference>
<dbReference type="PROSITE" id="PS50011">
    <property type="entry name" value="PROTEIN_KINASE_DOM"/>
    <property type="match status" value="1"/>
</dbReference>
<dbReference type="PROSITE" id="PS00107">
    <property type="entry name" value="PROTEIN_KINASE_ATP"/>
    <property type="match status" value="1"/>
</dbReference>
<evidence type="ECO:0000256" key="3">
    <source>
        <dbReference type="ARBA" id="ARBA00012513"/>
    </source>
</evidence>
<dbReference type="CDD" id="cd12195">
    <property type="entry name" value="CIPK_C"/>
    <property type="match status" value="1"/>
</dbReference>
<comment type="catalytic activity">
    <reaction evidence="10">
        <text>L-threonyl-[protein] + ATP = O-phospho-L-threonyl-[protein] + ADP + H(+)</text>
        <dbReference type="Rhea" id="RHEA:46608"/>
        <dbReference type="Rhea" id="RHEA-COMP:11060"/>
        <dbReference type="Rhea" id="RHEA-COMP:11605"/>
        <dbReference type="ChEBI" id="CHEBI:15378"/>
        <dbReference type="ChEBI" id="CHEBI:30013"/>
        <dbReference type="ChEBI" id="CHEBI:30616"/>
        <dbReference type="ChEBI" id="CHEBI:61977"/>
        <dbReference type="ChEBI" id="CHEBI:456216"/>
        <dbReference type="EC" id="2.7.11.1"/>
    </reaction>
</comment>
<keyword evidence="8" id="KW-0067">ATP-binding</keyword>
<evidence type="ECO:0000256" key="6">
    <source>
        <dbReference type="ARBA" id="ARBA00022741"/>
    </source>
</evidence>
<dbReference type="Gene3D" id="1.10.510.10">
    <property type="entry name" value="Transferase(Phosphotransferase) domain 1"/>
    <property type="match status" value="1"/>
</dbReference>
<dbReference type="PANTHER" id="PTHR43895">
    <property type="entry name" value="CALCIUM/CALMODULIN-DEPENDENT PROTEIN KINASE KINASE-RELATED"/>
    <property type="match status" value="1"/>
</dbReference>
<keyword evidence="6" id="KW-0547">Nucleotide-binding</keyword>
<dbReference type="SUPFAM" id="SSF56112">
    <property type="entry name" value="Protein kinase-like (PK-like)"/>
    <property type="match status" value="1"/>
</dbReference>
<dbReference type="FunFam" id="3.30.200.20:FF:000627">
    <property type="entry name" value="Non-specific serine/threonine protein kinase"/>
    <property type="match status" value="1"/>
</dbReference>
<evidence type="ECO:0000256" key="2">
    <source>
        <dbReference type="ARBA" id="ARBA00006234"/>
    </source>
</evidence>
<dbReference type="InterPro" id="IPR004041">
    <property type="entry name" value="NAF_dom"/>
</dbReference>
<dbReference type="AlphaFoldDB" id="A0A6A5PGL0"/>
<dbReference type="Pfam" id="PF03822">
    <property type="entry name" value="NAF"/>
    <property type="match status" value="1"/>
</dbReference>
<protein>
    <recommendedName>
        <fullName evidence="3">non-specific serine/threonine protein kinase</fullName>
        <ecNumber evidence="3">2.7.11.1</ecNumber>
    </recommendedName>
</protein>
<evidence type="ECO:0000256" key="7">
    <source>
        <dbReference type="ARBA" id="ARBA00022777"/>
    </source>
</evidence>
<evidence type="ECO:0000256" key="5">
    <source>
        <dbReference type="ARBA" id="ARBA00022679"/>
    </source>
</evidence>
<keyword evidence="9" id="KW-0464">Manganese</keyword>
<evidence type="ECO:0000313" key="12">
    <source>
        <dbReference type="EMBL" id="KAE9617651.1"/>
    </source>
</evidence>
<dbReference type="GO" id="GO:0004674">
    <property type="term" value="F:protein serine/threonine kinase activity"/>
    <property type="evidence" value="ECO:0007669"/>
    <property type="project" value="UniProtKB-KW"/>
</dbReference>
<name>A0A6A5PGL0_LUPAL</name>
<keyword evidence="4" id="KW-0723">Serine/threonine-protein kinase</keyword>
<dbReference type="Gene3D" id="3.30.310.80">
    <property type="entry name" value="Kinase associated domain 1, KA1"/>
    <property type="match status" value="1"/>
</dbReference>
<dbReference type="SMART" id="SM00220">
    <property type="entry name" value="S_TKc"/>
    <property type="match status" value="1"/>
</dbReference>
<dbReference type="EC" id="2.7.11.1" evidence="3"/>
<dbReference type="Pfam" id="PF00069">
    <property type="entry name" value="Pkinase"/>
    <property type="match status" value="1"/>
</dbReference>
<dbReference type="InterPro" id="IPR011009">
    <property type="entry name" value="Kinase-like_dom_sf"/>
</dbReference>
<dbReference type="InterPro" id="IPR000719">
    <property type="entry name" value="Prot_kinase_dom"/>
</dbReference>
<dbReference type="GO" id="GO:0007165">
    <property type="term" value="P:signal transduction"/>
    <property type="evidence" value="ECO:0007669"/>
    <property type="project" value="InterPro"/>
</dbReference>
<comment type="cofactor">
    <cofactor evidence="1">
        <name>Mn(2+)</name>
        <dbReference type="ChEBI" id="CHEBI:29035"/>
    </cofactor>
</comment>
<comment type="similarity">
    <text evidence="2">Belongs to the protein kinase superfamily. CAMK Ser/Thr protein kinase family. SNF1 subfamily.</text>
</comment>
<comment type="caution">
    <text evidence="12">The sequence shown here is derived from an EMBL/GenBank/DDBJ whole genome shotgun (WGS) entry which is preliminary data.</text>
</comment>
<evidence type="ECO:0000313" key="13">
    <source>
        <dbReference type="Proteomes" id="UP000447434"/>
    </source>
</evidence>
<dbReference type="Proteomes" id="UP000447434">
    <property type="component" value="Chromosome 3"/>
</dbReference>